<proteinExistence type="predicted"/>
<dbReference type="OrthoDB" id="3827679at2"/>
<dbReference type="PROSITE" id="PS51257">
    <property type="entry name" value="PROKAR_LIPOPROTEIN"/>
    <property type="match status" value="1"/>
</dbReference>
<dbReference type="EMBL" id="SJKD01000001">
    <property type="protein sequence ID" value="TCC53016.1"/>
    <property type="molecule type" value="Genomic_DNA"/>
</dbReference>
<keyword evidence="2" id="KW-1185">Reference proteome</keyword>
<reference evidence="1 2" key="1">
    <citation type="submission" date="2019-02" db="EMBL/GenBank/DDBJ databases">
        <title>Kribbella capetownensis sp. nov. and Kribbella speibonae sp. nov., isolated from soil.</title>
        <authorList>
            <person name="Curtis S.M."/>
            <person name="Norton I."/>
            <person name="Everest G.J."/>
            <person name="Meyers P.R."/>
        </authorList>
    </citation>
    <scope>NUCLEOTIDE SEQUENCE [LARGE SCALE GENOMIC DNA]</scope>
    <source>
        <strain evidence="1 2">YM53</strain>
    </source>
</reference>
<dbReference type="AlphaFoldDB" id="A0A4R0K518"/>
<evidence type="ECO:0000313" key="2">
    <source>
        <dbReference type="Proteomes" id="UP000293342"/>
    </source>
</evidence>
<organism evidence="1 2">
    <name type="scientific">Kribbella capetownensis</name>
    <dbReference type="NCBI Taxonomy" id="1572659"/>
    <lineage>
        <taxon>Bacteria</taxon>
        <taxon>Bacillati</taxon>
        <taxon>Actinomycetota</taxon>
        <taxon>Actinomycetes</taxon>
        <taxon>Propionibacteriales</taxon>
        <taxon>Kribbellaceae</taxon>
        <taxon>Kribbella</taxon>
    </lineage>
</organism>
<dbReference type="RefSeq" id="WP_131511743.1">
    <property type="nucleotide sequence ID" value="NZ_SJKD01000001.1"/>
</dbReference>
<protein>
    <submittedName>
        <fullName evidence="1">Uncharacterized protein</fullName>
    </submittedName>
</protein>
<accession>A0A4R0K518</accession>
<evidence type="ECO:0000313" key="1">
    <source>
        <dbReference type="EMBL" id="TCC53016.1"/>
    </source>
</evidence>
<dbReference type="Proteomes" id="UP000293342">
    <property type="component" value="Unassembled WGS sequence"/>
</dbReference>
<sequence length="106" mass="11112">MGDLARSFVAQLNANNPTAATALACRSAKQVIPFLMRQYLYPPTRLTTATTPIGAQVTFVVQVSGYTKGAKVPGAVVIQQLSPSRCASVPSRSAQTERCEGAGGLE</sequence>
<comment type="caution">
    <text evidence="1">The sequence shown here is derived from an EMBL/GenBank/DDBJ whole genome shotgun (WGS) entry which is preliminary data.</text>
</comment>
<name>A0A4R0K518_9ACTN</name>
<gene>
    <name evidence="1" type="ORF">E0H75_04575</name>
</gene>